<feature type="transmembrane region" description="Helical" evidence="1">
    <location>
        <begin position="33"/>
        <end position="57"/>
    </location>
</feature>
<name>A0A1B1AIY6_9PROT</name>
<evidence type="ECO:0000313" key="2">
    <source>
        <dbReference type="EMBL" id="ANP46528.1"/>
    </source>
</evidence>
<accession>A0A1B1AIY6</accession>
<keyword evidence="1" id="KW-0472">Membrane</keyword>
<keyword evidence="1" id="KW-1133">Transmembrane helix</keyword>
<organism evidence="2 3">
    <name type="scientific">Candidatus Viadribacter manganicus</name>
    <dbReference type="NCBI Taxonomy" id="1759059"/>
    <lineage>
        <taxon>Bacteria</taxon>
        <taxon>Pseudomonadati</taxon>
        <taxon>Pseudomonadota</taxon>
        <taxon>Alphaproteobacteria</taxon>
        <taxon>Hyphomonadales</taxon>
        <taxon>Hyphomonadaceae</taxon>
        <taxon>Candidatus Viadribacter</taxon>
    </lineage>
</organism>
<dbReference type="Proteomes" id="UP000092498">
    <property type="component" value="Chromosome"/>
</dbReference>
<evidence type="ECO:0000313" key="3">
    <source>
        <dbReference type="Proteomes" id="UP000092498"/>
    </source>
</evidence>
<dbReference type="STRING" id="1759059.ATE48_11660"/>
<gene>
    <name evidence="2" type="ORF">ATE48_11660</name>
</gene>
<dbReference type="OrthoDB" id="8479580at2"/>
<dbReference type="RefSeq" id="WP_066771715.1">
    <property type="nucleotide sequence ID" value="NZ_CP013244.1"/>
</dbReference>
<dbReference type="KEGG" id="cbot:ATE48_11660"/>
<reference evidence="2 3" key="1">
    <citation type="submission" date="2015-11" db="EMBL/GenBank/DDBJ databases">
        <title>Whole-Genome Sequence of Candidatus Oderbacter manganicum from the National Park Lower Oder Valley, Germany.</title>
        <authorList>
            <person name="Braun B."/>
            <person name="Liere K."/>
            <person name="Szewzyk U."/>
        </authorList>
    </citation>
    <scope>NUCLEOTIDE SEQUENCE [LARGE SCALE GENOMIC DNA]</scope>
    <source>
        <strain evidence="2 3">OTSz_A_272</strain>
    </source>
</reference>
<sequence length="129" mass="14048">MIIRAMFFGFLMWLGVAAAFRFAGQYFFLPEESLRLVTFLSAPVVGGVLGFVFLKLLGEASGDEGEASIGLALPVLLLNGFLTHEFPNAFPNLDVTLDATFGAWSLLFGASILFVGLWNTKLAPQDERI</sequence>
<dbReference type="InParanoid" id="A0A1B1AIY6"/>
<protein>
    <submittedName>
        <fullName evidence="2">Uncharacterized protein</fullName>
    </submittedName>
</protein>
<feature type="transmembrane region" description="Helical" evidence="1">
    <location>
        <begin position="99"/>
        <end position="118"/>
    </location>
</feature>
<dbReference type="EMBL" id="CP013244">
    <property type="protein sequence ID" value="ANP46528.1"/>
    <property type="molecule type" value="Genomic_DNA"/>
</dbReference>
<feature type="transmembrane region" description="Helical" evidence="1">
    <location>
        <begin position="69"/>
        <end position="87"/>
    </location>
</feature>
<evidence type="ECO:0000256" key="1">
    <source>
        <dbReference type="SAM" id="Phobius"/>
    </source>
</evidence>
<keyword evidence="1" id="KW-0812">Transmembrane</keyword>
<proteinExistence type="predicted"/>
<dbReference type="AlphaFoldDB" id="A0A1B1AIY6"/>
<keyword evidence="3" id="KW-1185">Reference proteome</keyword>